<evidence type="ECO:0000256" key="2">
    <source>
        <dbReference type="ARBA" id="ARBA00023125"/>
    </source>
</evidence>
<name>A0A7W3WIM2_9ACTN</name>
<evidence type="ECO:0000313" key="5">
    <source>
        <dbReference type="EMBL" id="MBB1252875.1"/>
    </source>
</evidence>
<proteinExistence type="inferred from homology"/>
<evidence type="ECO:0000256" key="1">
    <source>
        <dbReference type="ARBA" id="ARBA00008857"/>
    </source>
</evidence>
<dbReference type="InterPro" id="IPR013762">
    <property type="entry name" value="Integrase-like_cat_sf"/>
</dbReference>
<evidence type="ECO:0000256" key="3">
    <source>
        <dbReference type="ARBA" id="ARBA00023172"/>
    </source>
</evidence>
<reference evidence="6" key="1">
    <citation type="submission" date="2020-05" db="EMBL/GenBank/DDBJ databases">
        <title>Classification of alakaliphilic streptomycetes isolated from an alkaline soil next to Lonar Crater, India and a proposal for the recognition of Streptomyces alkaliterrae sp. nov.</title>
        <authorList>
            <person name="Golinska P."/>
        </authorList>
    </citation>
    <scope>NUCLEOTIDE SEQUENCE [LARGE SCALE GENOMIC DNA]</scope>
    <source>
        <strain evidence="6">OF3</strain>
    </source>
</reference>
<dbReference type="PROSITE" id="PS51898">
    <property type="entry name" value="TYR_RECOMBINASE"/>
    <property type="match status" value="1"/>
</dbReference>
<dbReference type="GO" id="GO:0006310">
    <property type="term" value="P:DNA recombination"/>
    <property type="evidence" value="ECO:0007669"/>
    <property type="project" value="UniProtKB-KW"/>
</dbReference>
<sequence>MSKKPDPKTGKRRRTAMYGKGKRYKVAGIPGVRDRSFPDGKLADAKRWLTEASADTERGTFYDPRRGQMTLETYIRQHWWPSLRHQPTTLEAMEYRVFGHIVPIIGKMPLAQIGHDEVKAWVRAAEQRIDVGTLRVTWRHLSLILQAAHKAKRIPENPMRDEDLRPPAKPKSKAIAWPQPTVLAVREELAERYRVLVDLGVGAGLRQGEALGISPDDVDGDELQVVRQVVKVRSKLAFAPPKRGKERAAPCPPELAAAIKRHMDLYPPVEVTLPWVDPDRPGIAWDDLPKRTVRLLVTSPRTGGVSGGAINRGTLDAKQWKPALAAAGVIPPPVEHVTKRPGARPVVRLEWAPSRQHGFHVLRHTFASVVLEAGETIAQLAAWLGHTDPAFTLRTYIHFLPQSGARGMEALGRYLTSPAADSP</sequence>
<accession>A0A7W3WIM2</accession>
<dbReference type="InterPro" id="IPR002104">
    <property type="entry name" value="Integrase_catalytic"/>
</dbReference>
<dbReference type="InterPro" id="IPR010998">
    <property type="entry name" value="Integrase_recombinase_N"/>
</dbReference>
<keyword evidence="2" id="KW-0238">DNA-binding</keyword>
<evidence type="ECO:0000313" key="6">
    <source>
        <dbReference type="Proteomes" id="UP000525686"/>
    </source>
</evidence>
<dbReference type="Proteomes" id="UP000525686">
    <property type="component" value="Unassembled WGS sequence"/>
</dbReference>
<dbReference type="InterPro" id="IPR050090">
    <property type="entry name" value="Tyrosine_recombinase_XerCD"/>
</dbReference>
<dbReference type="EMBL" id="JABJWZ010000031">
    <property type="protein sequence ID" value="MBB1252875.1"/>
    <property type="molecule type" value="Genomic_DNA"/>
</dbReference>
<dbReference type="InterPro" id="IPR011010">
    <property type="entry name" value="DNA_brk_join_enz"/>
</dbReference>
<organism evidence="5 6">
    <name type="scientific">Streptomyces alkaliterrae</name>
    <dbReference type="NCBI Taxonomy" id="2213162"/>
    <lineage>
        <taxon>Bacteria</taxon>
        <taxon>Bacillati</taxon>
        <taxon>Actinomycetota</taxon>
        <taxon>Actinomycetes</taxon>
        <taxon>Kitasatosporales</taxon>
        <taxon>Streptomycetaceae</taxon>
        <taxon>Streptomyces</taxon>
    </lineage>
</organism>
<feature type="domain" description="Tyr recombinase" evidence="4">
    <location>
        <begin position="172"/>
        <end position="409"/>
    </location>
</feature>
<dbReference type="Gene3D" id="1.10.443.10">
    <property type="entry name" value="Intergrase catalytic core"/>
    <property type="match status" value="1"/>
</dbReference>
<evidence type="ECO:0000259" key="4">
    <source>
        <dbReference type="PROSITE" id="PS51898"/>
    </source>
</evidence>
<comment type="similarity">
    <text evidence="1">Belongs to the 'phage' integrase family.</text>
</comment>
<dbReference type="Gene3D" id="1.10.150.130">
    <property type="match status" value="1"/>
</dbReference>
<protein>
    <submittedName>
        <fullName evidence="5">Site-specific integrase</fullName>
    </submittedName>
</protein>
<dbReference type="PANTHER" id="PTHR30349">
    <property type="entry name" value="PHAGE INTEGRASE-RELATED"/>
    <property type="match status" value="1"/>
</dbReference>
<dbReference type="AlphaFoldDB" id="A0A7W3WIM2"/>
<dbReference type="GO" id="GO:0003677">
    <property type="term" value="F:DNA binding"/>
    <property type="evidence" value="ECO:0007669"/>
    <property type="project" value="UniProtKB-KW"/>
</dbReference>
<keyword evidence="3" id="KW-0233">DNA recombination</keyword>
<dbReference type="GO" id="GO:0015074">
    <property type="term" value="P:DNA integration"/>
    <property type="evidence" value="ECO:0007669"/>
    <property type="project" value="InterPro"/>
</dbReference>
<gene>
    <name evidence="5" type="ORF">H3146_05775</name>
</gene>
<dbReference type="PANTHER" id="PTHR30349:SF64">
    <property type="entry name" value="PROPHAGE INTEGRASE INTD-RELATED"/>
    <property type="match status" value="1"/>
</dbReference>
<dbReference type="SUPFAM" id="SSF56349">
    <property type="entry name" value="DNA breaking-rejoining enzymes"/>
    <property type="match status" value="1"/>
</dbReference>
<comment type="caution">
    <text evidence="5">The sequence shown here is derived from an EMBL/GenBank/DDBJ whole genome shotgun (WGS) entry which is preliminary data.</text>
</comment>